<dbReference type="InterPro" id="IPR005828">
    <property type="entry name" value="MFS_sugar_transport-like"/>
</dbReference>
<evidence type="ECO:0000256" key="3">
    <source>
        <dbReference type="ARBA" id="ARBA00022989"/>
    </source>
</evidence>
<dbReference type="PRINTS" id="PR00171">
    <property type="entry name" value="SUGRTRNSPORT"/>
</dbReference>
<dbReference type="GeneID" id="112460382"/>
<dbReference type="OrthoDB" id="4142200at2759"/>
<dbReference type="GO" id="GO:0022857">
    <property type="term" value="F:transmembrane transporter activity"/>
    <property type="evidence" value="ECO:0007669"/>
    <property type="project" value="InterPro"/>
</dbReference>
<dbReference type="PANTHER" id="PTHR48021">
    <property type="match status" value="1"/>
</dbReference>
<dbReference type="InterPro" id="IPR036259">
    <property type="entry name" value="MFS_trans_sf"/>
</dbReference>
<feature type="transmembrane region" description="Helical" evidence="6">
    <location>
        <begin position="63"/>
        <end position="83"/>
    </location>
</feature>
<dbReference type="SUPFAM" id="SSF103473">
    <property type="entry name" value="MFS general substrate transporter"/>
    <property type="match status" value="1"/>
</dbReference>
<comment type="subcellular location">
    <subcellularLocation>
        <location evidence="1">Membrane</location>
        <topology evidence="1">Multi-pass membrane protein</topology>
    </subcellularLocation>
</comment>
<reference evidence="9" key="1">
    <citation type="submission" date="2025-08" db="UniProtKB">
        <authorList>
            <consortium name="RefSeq"/>
        </authorList>
    </citation>
    <scope>IDENTIFICATION</scope>
    <source>
        <tissue evidence="9">Whole body</tissue>
    </source>
</reference>
<keyword evidence="2 6" id="KW-0812">Transmembrane</keyword>
<feature type="domain" description="Major facilitator superfamily (MFS) profile" evidence="7">
    <location>
        <begin position="1"/>
        <end position="87"/>
    </location>
</feature>
<protein>
    <submittedName>
        <fullName evidence="9">Solute carrier family 2, facilitated glucose transporter member 8-like</fullName>
    </submittedName>
</protein>
<dbReference type="InterPro" id="IPR020846">
    <property type="entry name" value="MFS_dom"/>
</dbReference>
<organism evidence="8 9">
    <name type="scientific">Temnothorax curvispinosus</name>
    <dbReference type="NCBI Taxonomy" id="300111"/>
    <lineage>
        <taxon>Eukaryota</taxon>
        <taxon>Metazoa</taxon>
        <taxon>Ecdysozoa</taxon>
        <taxon>Arthropoda</taxon>
        <taxon>Hexapoda</taxon>
        <taxon>Insecta</taxon>
        <taxon>Pterygota</taxon>
        <taxon>Neoptera</taxon>
        <taxon>Endopterygota</taxon>
        <taxon>Hymenoptera</taxon>
        <taxon>Apocrita</taxon>
        <taxon>Aculeata</taxon>
        <taxon>Formicoidea</taxon>
        <taxon>Formicidae</taxon>
        <taxon>Myrmicinae</taxon>
        <taxon>Temnothorax</taxon>
    </lineage>
</organism>
<proteinExistence type="predicted"/>
<dbReference type="RefSeq" id="XP_024880800.1">
    <property type="nucleotide sequence ID" value="XM_025025032.1"/>
</dbReference>
<keyword evidence="4 6" id="KW-0472">Membrane</keyword>
<dbReference type="PROSITE" id="PS50850">
    <property type="entry name" value="MFS"/>
    <property type="match status" value="1"/>
</dbReference>
<dbReference type="AlphaFoldDB" id="A0A6J1QJR2"/>
<evidence type="ECO:0000256" key="6">
    <source>
        <dbReference type="SAM" id="Phobius"/>
    </source>
</evidence>
<accession>A0A6J1QJR2</accession>
<evidence type="ECO:0000256" key="4">
    <source>
        <dbReference type="ARBA" id="ARBA00023136"/>
    </source>
</evidence>
<name>A0A6J1QJR2_9HYME</name>
<evidence type="ECO:0000256" key="5">
    <source>
        <dbReference type="ARBA" id="ARBA00023180"/>
    </source>
</evidence>
<feature type="transmembrane region" description="Helical" evidence="6">
    <location>
        <begin position="6"/>
        <end position="23"/>
    </location>
</feature>
<keyword evidence="8" id="KW-1185">Reference proteome</keyword>
<dbReference type="GO" id="GO:0016020">
    <property type="term" value="C:membrane"/>
    <property type="evidence" value="ECO:0007669"/>
    <property type="project" value="UniProtKB-SubCell"/>
</dbReference>
<dbReference type="Proteomes" id="UP000504618">
    <property type="component" value="Unplaced"/>
</dbReference>
<evidence type="ECO:0000313" key="8">
    <source>
        <dbReference type="Proteomes" id="UP000504618"/>
    </source>
</evidence>
<evidence type="ECO:0000256" key="2">
    <source>
        <dbReference type="ARBA" id="ARBA00022692"/>
    </source>
</evidence>
<dbReference type="Gene3D" id="1.20.1250.20">
    <property type="entry name" value="MFS general substrate transporter like domains"/>
    <property type="match status" value="1"/>
</dbReference>
<sequence>MVALIVYIAMYSVGWGPIPWALMGEMFVSNIKAKVSTMTVFLSKVLSFIMTKFSINLEEAFKYMIWIFGVFCIISIFFTVSVLPETKGKILQQIQDKLNGVTSTIYVENRTKK</sequence>
<dbReference type="Pfam" id="PF00083">
    <property type="entry name" value="Sugar_tr"/>
    <property type="match status" value="1"/>
</dbReference>
<dbReference type="InterPro" id="IPR003663">
    <property type="entry name" value="Sugar/inositol_transpt"/>
</dbReference>
<dbReference type="InterPro" id="IPR050549">
    <property type="entry name" value="MFS_Trehalose_Transporter"/>
</dbReference>
<evidence type="ECO:0000256" key="1">
    <source>
        <dbReference type="ARBA" id="ARBA00004141"/>
    </source>
</evidence>
<evidence type="ECO:0000259" key="7">
    <source>
        <dbReference type="PROSITE" id="PS50850"/>
    </source>
</evidence>
<gene>
    <name evidence="9" type="primary">LOC112460382</name>
</gene>
<evidence type="ECO:0000313" key="9">
    <source>
        <dbReference type="RefSeq" id="XP_024880800.1"/>
    </source>
</evidence>
<keyword evidence="5" id="KW-0325">Glycoprotein</keyword>
<dbReference type="PANTHER" id="PTHR48021:SF47">
    <property type="entry name" value="GH17672P"/>
    <property type="match status" value="1"/>
</dbReference>
<keyword evidence="3 6" id="KW-1133">Transmembrane helix</keyword>